<name>A0LUQ1_ACIC1</name>
<dbReference type="Pfam" id="PF00082">
    <property type="entry name" value="Peptidase_S8"/>
    <property type="match status" value="1"/>
</dbReference>
<dbReference type="RefSeq" id="WP_011720224.1">
    <property type="nucleotide sequence ID" value="NC_008578.1"/>
</dbReference>
<sequence>MIVQALRRWLAAGATLAAALGMVAATPAAAETAQQQAVVALAGTAPVLVPGVHLQALLDAVHVEVVTGDTAALTALAQQPGVLGVAPNVAVDVAGFAYGRGGRGGGHDGGAQGGGTDQSSSGSSGAADTSSDSGSSGATSGDSGSSPVDGVLAPTTLGAPAGQPGAGAGVTVALIDTGVSDTPALDRASGRLVDAVDTSGLNTRGGHVVENGTFTDGYGHGTFMASLIAGGVVDGTNGTALGVAPGATVDVVKVADDTGRSSLAAVIAGLNWVATHANSVDVANLSMSVTPPTSGYGIDPLNFAVTLTRYAGVTVVVASGNTPGVVGDPGFSPDALTVGAADTTGDTPVVASFSGYGNVDGIVKPDVVAAGVNILGEMPADTVIAQQFPNGRQPNGLFRGSGTSQSTAIVSGLAALYLQAHPHANPWVVKSAIRNAATPIQPGYADGQGLVGVPGDGDARPLNTGEQGLNLRQWFSTVSYWAPVWPLARMWGARMWGARMWGVDSWDARMWGARMWGADSWDARMWGADSWEARMWGARMWGAGSWDARMWGARMWGARMWGADVWDARMWGAQIWDAVSWGDGS</sequence>
<dbReference type="InParanoid" id="A0LUQ1"/>
<reference evidence="10 11" key="1">
    <citation type="journal article" date="2009" name="Genome Res.">
        <title>Complete genome of the cellulolytic thermophile Acidothermus cellulolyticus 11B provides insights into its ecophysiological and evolutionary adaptations.</title>
        <authorList>
            <person name="Barabote R.D."/>
            <person name="Xie G."/>
            <person name="Leu D.H."/>
            <person name="Normand P."/>
            <person name="Necsulea A."/>
            <person name="Daubin V."/>
            <person name="Medigue C."/>
            <person name="Adney W.S."/>
            <person name="Xu X.C."/>
            <person name="Lapidus A."/>
            <person name="Parales R.E."/>
            <person name="Detter C."/>
            <person name="Pujic P."/>
            <person name="Bruce D."/>
            <person name="Lavire C."/>
            <person name="Challacombe J.F."/>
            <person name="Brettin T.S."/>
            <person name="Berry A.M."/>
        </authorList>
    </citation>
    <scope>NUCLEOTIDE SEQUENCE [LARGE SCALE GENOMIC DNA]</scope>
    <source>
        <strain evidence="11">ATCC 43068 / DSM 8971 / 11B</strain>
    </source>
</reference>
<dbReference type="EMBL" id="CP000481">
    <property type="protein sequence ID" value="ABK53161.1"/>
    <property type="molecule type" value="Genomic_DNA"/>
</dbReference>
<proteinExistence type="inferred from homology"/>
<feature type="signal peptide" evidence="8">
    <location>
        <begin position="1"/>
        <end position="30"/>
    </location>
</feature>
<dbReference type="STRING" id="351607.Acel_1389"/>
<dbReference type="Gene3D" id="2.160.20.80">
    <property type="entry name" value="E3 ubiquitin-protein ligase SopA"/>
    <property type="match status" value="1"/>
</dbReference>
<evidence type="ECO:0000256" key="2">
    <source>
        <dbReference type="ARBA" id="ARBA00022670"/>
    </source>
</evidence>
<dbReference type="GO" id="GO:0004252">
    <property type="term" value="F:serine-type endopeptidase activity"/>
    <property type="evidence" value="ECO:0007669"/>
    <property type="project" value="UniProtKB-UniRule"/>
</dbReference>
<feature type="domain" description="Peptidase S8/S53" evidence="9">
    <location>
        <begin position="167"/>
        <end position="440"/>
    </location>
</feature>
<evidence type="ECO:0000256" key="6">
    <source>
        <dbReference type="PROSITE-ProRule" id="PRU01240"/>
    </source>
</evidence>
<keyword evidence="3 6" id="KW-0378">Hydrolase</keyword>
<dbReference type="eggNOG" id="COG1404">
    <property type="taxonomic scope" value="Bacteria"/>
</dbReference>
<dbReference type="CDD" id="cd07487">
    <property type="entry name" value="Peptidases_S8_1"/>
    <property type="match status" value="1"/>
</dbReference>
<accession>A0LUQ1</accession>
<feature type="active site" description="Charge relay system" evidence="5 6">
    <location>
        <position position="404"/>
    </location>
</feature>
<feature type="compositionally biased region" description="Low complexity" evidence="7">
    <location>
        <begin position="117"/>
        <end position="162"/>
    </location>
</feature>
<dbReference type="OrthoDB" id="9795680at2"/>
<dbReference type="KEGG" id="ace:Acel_1389"/>
<keyword evidence="11" id="KW-1185">Reference proteome</keyword>
<dbReference type="PROSITE" id="PS51892">
    <property type="entry name" value="SUBTILASE"/>
    <property type="match status" value="1"/>
</dbReference>
<keyword evidence="8" id="KW-0732">Signal</keyword>
<dbReference type="SUPFAM" id="SSF52743">
    <property type="entry name" value="Subtilisin-like"/>
    <property type="match status" value="1"/>
</dbReference>
<feature type="active site" description="Charge relay system" evidence="5 6">
    <location>
        <position position="220"/>
    </location>
</feature>
<dbReference type="PANTHER" id="PTHR43806">
    <property type="entry name" value="PEPTIDASE S8"/>
    <property type="match status" value="1"/>
</dbReference>
<dbReference type="GO" id="GO:0006508">
    <property type="term" value="P:proteolysis"/>
    <property type="evidence" value="ECO:0007669"/>
    <property type="project" value="UniProtKB-KW"/>
</dbReference>
<dbReference type="AlphaFoldDB" id="A0LUQ1"/>
<feature type="chain" id="PRO_5002627448" evidence="8">
    <location>
        <begin position="31"/>
        <end position="585"/>
    </location>
</feature>
<evidence type="ECO:0000256" key="3">
    <source>
        <dbReference type="ARBA" id="ARBA00022801"/>
    </source>
</evidence>
<dbReference type="InterPro" id="IPR000209">
    <property type="entry name" value="Peptidase_S8/S53_dom"/>
</dbReference>
<dbReference type="PRINTS" id="PR00723">
    <property type="entry name" value="SUBTILISIN"/>
</dbReference>
<evidence type="ECO:0000259" key="9">
    <source>
        <dbReference type="Pfam" id="PF00082"/>
    </source>
</evidence>
<dbReference type="InterPro" id="IPR036852">
    <property type="entry name" value="Peptidase_S8/S53_dom_sf"/>
</dbReference>
<dbReference type="HOGENOM" id="CLU_465915_0_0_11"/>
<evidence type="ECO:0000256" key="5">
    <source>
        <dbReference type="PIRSR" id="PIRSR615500-1"/>
    </source>
</evidence>
<keyword evidence="2 6" id="KW-0645">Protease</keyword>
<dbReference type="FunCoup" id="A0LUQ1">
    <property type="interactions" value="28"/>
</dbReference>
<feature type="active site" description="Charge relay system" evidence="5 6">
    <location>
        <position position="176"/>
    </location>
</feature>
<feature type="compositionally biased region" description="Gly residues" evidence="7">
    <location>
        <begin position="104"/>
        <end position="116"/>
    </location>
</feature>
<gene>
    <name evidence="10" type="ordered locus">Acel_1389</name>
</gene>
<feature type="region of interest" description="Disordered" evidence="7">
    <location>
        <begin position="104"/>
        <end position="162"/>
    </location>
</feature>
<dbReference type="PANTHER" id="PTHR43806:SF11">
    <property type="entry name" value="CEREVISIN-RELATED"/>
    <property type="match status" value="1"/>
</dbReference>
<evidence type="ECO:0000256" key="7">
    <source>
        <dbReference type="SAM" id="MobiDB-lite"/>
    </source>
</evidence>
<dbReference type="Gene3D" id="3.40.50.200">
    <property type="entry name" value="Peptidase S8/S53 domain"/>
    <property type="match status" value="1"/>
</dbReference>
<evidence type="ECO:0000256" key="8">
    <source>
        <dbReference type="SAM" id="SignalP"/>
    </source>
</evidence>
<comment type="similarity">
    <text evidence="1 6">Belongs to the peptidase S8 family.</text>
</comment>
<evidence type="ECO:0000256" key="4">
    <source>
        <dbReference type="ARBA" id="ARBA00022825"/>
    </source>
</evidence>
<dbReference type="SUPFAM" id="SSF141571">
    <property type="entry name" value="Pentapeptide repeat-like"/>
    <property type="match status" value="1"/>
</dbReference>
<dbReference type="Proteomes" id="UP000008221">
    <property type="component" value="Chromosome"/>
</dbReference>
<protein>
    <submittedName>
        <fullName evidence="10">Peptidase S8 and S53, subtilisin, kexin, sedolisin</fullName>
    </submittedName>
</protein>
<dbReference type="eggNOG" id="COG1357">
    <property type="taxonomic scope" value="Bacteria"/>
</dbReference>
<dbReference type="InterPro" id="IPR015500">
    <property type="entry name" value="Peptidase_S8_subtilisin-rel"/>
</dbReference>
<dbReference type="InterPro" id="IPR050131">
    <property type="entry name" value="Peptidase_S8_subtilisin-like"/>
</dbReference>
<evidence type="ECO:0000313" key="11">
    <source>
        <dbReference type="Proteomes" id="UP000008221"/>
    </source>
</evidence>
<evidence type="ECO:0000313" key="10">
    <source>
        <dbReference type="EMBL" id="ABK53161.1"/>
    </source>
</evidence>
<keyword evidence="4 6" id="KW-0720">Serine protease</keyword>
<organism evidence="10 11">
    <name type="scientific">Acidothermus cellulolyticus (strain ATCC 43068 / DSM 8971 / 11B)</name>
    <dbReference type="NCBI Taxonomy" id="351607"/>
    <lineage>
        <taxon>Bacteria</taxon>
        <taxon>Bacillati</taxon>
        <taxon>Actinomycetota</taxon>
        <taxon>Actinomycetes</taxon>
        <taxon>Acidothermales</taxon>
        <taxon>Acidothermaceae</taxon>
        <taxon>Acidothermus</taxon>
    </lineage>
</organism>
<evidence type="ECO:0000256" key="1">
    <source>
        <dbReference type="ARBA" id="ARBA00011073"/>
    </source>
</evidence>